<evidence type="ECO:0000313" key="2">
    <source>
        <dbReference type="Proteomes" id="UP000186817"/>
    </source>
</evidence>
<accession>A0A1Q9BSH6</accession>
<organism evidence="1 2">
    <name type="scientific">Symbiodinium microadriaticum</name>
    <name type="common">Dinoflagellate</name>
    <name type="synonym">Zooxanthella microadriatica</name>
    <dbReference type="NCBI Taxonomy" id="2951"/>
    <lineage>
        <taxon>Eukaryota</taxon>
        <taxon>Sar</taxon>
        <taxon>Alveolata</taxon>
        <taxon>Dinophyceae</taxon>
        <taxon>Suessiales</taxon>
        <taxon>Symbiodiniaceae</taxon>
        <taxon>Symbiodinium</taxon>
    </lineage>
</organism>
<proteinExistence type="predicted"/>
<sequence>MRRALDPCWDCGLGFGQVKRTRSNLSLPWEDPAFQFVVQDRCFLDSLQDTLLSQPDPVPLPQPVSQPAEAQLQPASLPTPKLRALGQWKPQDSQAERQAALSKWSQLFRAVPHLFRPETVSEVVHECSRTELGNLDLRFAKKSTNTLLNRVSSLQRFAAWLLRSFPHEPLSEALVFLYCQNVTSQVTGSSVPDQLSQALNFADSCLGLHVPASSLLSQRVQGLAHQAMRQQRPPRQAPALSTDQVRWLQTLADSDEPQYECYVAMPELDTVNMFLPLVAPAEGICQDDPLLPDLAADGSLLKTNMDADLLKMSSQGLKATCLSWTMKAGIPDPDQAVEFAARSSLVPAGDFGVSHKREPQAAASA</sequence>
<dbReference type="Proteomes" id="UP000186817">
    <property type="component" value="Unassembled WGS sequence"/>
</dbReference>
<evidence type="ECO:0000313" key="1">
    <source>
        <dbReference type="EMBL" id="OLP73651.1"/>
    </source>
</evidence>
<gene>
    <name evidence="1" type="ORF">AK812_SmicGene47038</name>
</gene>
<name>A0A1Q9BSH6_SYMMI</name>
<dbReference type="EMBL" id="LSRX01005034">
    <property type="protein sequence ID" value="OLP73651.1"/>
    <property type="molecule type" value="Genomic_DNA"/>
</dbReference>
<reference evidence="1 2" key="1">
    <citation type="submission" date="2016-02" db="EMBL/GenBank/DDBJ databases">
        <title>Genome analysis of coral dinoflagellate symbionts highlights evolutionary adaptations to a symbiotic lifestyle.</title>
        <authorList>
            <person name="Aranda M."/>
            <person name="Li Y."/>
            <person name="Liew Y.J."/>
            <person name="Baumgarten S."/>
            <person name="Simakov O."/>
            <person name="Wilson M."/>
            <person name="Piel J."/>
            <person name="Ashoor H."/>
            <person name="Bougouffa S."/>
            <person name="Bajic V.B."/>
            <person name="Ryu T."/>
            <person name="Ravasi T."/>
            <person name="Bayer T."/>
            <person name="Micklem G."/>
            <person name="Kim H."/>
            <person name="Bhak J."/>
            <person name="Lajeunesse T.C."/>
            <person name="Voolstra C.R."/>
        </authorList>
    </citation>
    <scope>NUCLEOTIDE SEQUENCE [LARGE SCALE GENOMIC DNA]</scope>
    <source>
        <strain evidence="1 2">CCMP2467</strain>
    </source>
</reference>
<comment type="caution">
    <text evidence="1">The sequence shown here is derived from an EMBL/GenBank/DDBJ whole genome shotgun (WGS) entry which is preliminary data.</text>
</comment>
<protein>
    <submittedName>
        <fullName evidence="1">Uncharacterized protein</fullName>
    </submittedName>
</protein>
<dbReference type="OrthoDB" id="446430at2759"/>
<keyword evidence="2" id="KW-1185">Reference proteome</keyword>
<dbReference type="AlphaFoldDB" id="A0A1Q9BSH6"/>